<dbReference type="Pfam" id="PF13692">
    <property type="entry name" value="Glyco_trans_1_4"/>
    <property type="match status" value="1"/>
</dbReference>
<gene>
    <name evidence="4" type="ORF">V1634_17495</name>
</gene>
<dbReference type="RefSeq" id="WP_331208903.1">
    <property type="nucleotide sequence ID" value="NZ_JAZGQL010000012.1"/>
</dbReference>
<organism evidence="4 5">
    <name type="scientific">Plantactinospora veratri</name>
    <dbReference type="NCBI Taxonomy" id="1436122"/>
    <lineage>
        <taxon>Bacteria</taxon>
        <taxon>Bacillati</taxon>
        <taxon>Actinomycetota</taxon>
        <taxon>Actinomycetes</taxon>
        <taxon>Micromonosporales</taxon>
        <taxon>Micromonosporaceae</taxon>
        <taxon>Plantactinospora</taxon>
    </lineage>
</organism>
<evidence type="ECO:0000313" key="4">
    <source>
        <dbReference type="EMBL" id="MEE6308626.1"/>
    </source>
</evidence>
<dbReference type="SUPFAM" id="SSF53756">
    <property type="entry name" value="UDP-Glycosyltransferase/glycogen phosphorylase"/>
    <property type="match status" value="1"/>
</dbReference>
<dbReference type="Pfam" id="PF13579">
    <property type="entry name" value="Glyco_trans_4_4"/>
    <property type="match status" value="1"/>
</dbReference>
<dbReference type="InterPro" id="IPR028098">
    <property type="entry name" value="Glyco_trans_4-like_N"/>
</dbReference>
<dbReference type="EC" id="2.4.-.-" evidence="4"/>
<evidence type="ECO:0000313" key="5">
    <source>
        <dbReference type="Proteomes" id="UP001339911"/>
    </source>
</evidence>
<reference evidence="4 5" key="1">
    <citation type="submission" date="2024-01" db="EMBL/GenBank/DDBJ databases">
        <title>Genome insights into Plantactinospora veratri sp. nov.</title>
        <authorList>
            <person name="Wang L."/>
        </authorList>
    </citation>
    <scope>NUCLEOTIDE SEQUENCE [LARGE SCALE GENOMIC DNA]</scope>
    <source>
        <strain evidence="4 5">NEAU-FHS4</strain>
    </source>
</reference>
<dbReference type="Gene3D" id="3.40.50.2000">
    <property type="entry name" value="Glycogen Phosphorylase B"/>
    <property type="match status" value="2"/>
</dbReference>
<dbReference type="InterPro" id="IPR050194">
    <property type="entry name" value="Glycosyltransferase_grp1"/>
</dbReference>
<keyword evidence="1 4" id="KW-0328">Glycosyltransferase</keyword>
<evidence type="ECO:0000256" key="1">
    <source>
        <dbReference type="ARBA" id="ARBA00022676"/>
    </source>
</evidence>
<dbReference type="Proteomes" id="UP001339911">
    <property type="component" value="Unassembled WGS sequence"/>
</dbReference>
<keyword evidence="2 4" id="KW-0808">Transferase</keyword>
<sequence>MTVRVAHVVGSLDRGGAETVSLDICRAVPADEFAQTFVTLGGTEGSLAHLFRVAGAQVSQCPLRPARLFLPRLWRCLRTLRPDVVVAHVSLSSAVVLGVARVLGVPVRVARMWSEGDGRADRAGRRLRRAVLRLLLRQVSTDVVGVTEAALAFAGPRPGDRRYRVLYNSVDVTRLAGGDRAAARRRWGIAPETPVLLHVGRAAEAKNRPYLVEILRAARRIRPDSTLLLAGPGGIADLTSAYPECPAEPGIVLAGEVDEVTEVLAAADVFVLPSRREGLPGVVLEALALGLPVLASDLACLREVGDQVDGVTLLPLAAGPERWARGALDLAEISATQRHRIRHSLLGSPFVLPRAVAEWTRMWAR</sequence>
<dbReference type="GO" id="GO:0016757">
    <property type="term" value="F:glycosyltransferase activity"/>
    <property type="evidence" value="ECO:0007669"/>
    <property type="project" value="UniProtKB-KW"/>
</dbReference>
<evidence type="ECO:0000259" key="3">
    <source>
        <dbReference type="Pfam" id="PF13579"/>
    </source>
</evidence>
<dbReference type="PANTHER" id="PTHR45947:SF3">
    <property type="entry name" value="SULFOQUINOVOSYL TRANSFERASE SQD2"/>
    <property type="match status" value="1"/>
</dbReference>
<feature type="domain" description="Glycosyltransferase subfamily 4-like N-terminal" evidence="3">
    <location>
        <begin position="15"/>
        <end position="168"/>
    </location>
</feature>
<protein>
    <submittedName>
        <fullName evidence="4">Glycosyltransferase</fullName>
        <ecNumber evidence="4">2.4.-.-</ecNumber>
    </submittedName>
</protein>
<dbReference type="EMBL" id="JAZGQL010000012">
    <property type="protein sequence ID" value="MEE6308626.1"/>
    <property type="molecule type" value="Genomic_DNA"/>
</dbReference>
<proteinExistence type="predicted"/>
<comment type="caution">
    <text evidence="4">The sequence shown here is derived from an EMBL/GenBank/DDBJ whole genome shotgun (WGS) entry which is preliminary data.</text>
</comment>
<accession>A0ABU7SFC2</accession>
<keyword evidence="5" id="KW-1185">Reference proteome</keyword>
<evidence type="ECO:0000256" key="2">
    <source>
        <dbReference type="ARBA" id="ARBA00022679"/>
    </source>
</evidence>
<dbReference type="PANTHER" id="PTHR45947">
    <property type="entry name" value="SULFOQUINOVOSYL TRANSFERASE SQD2"/>
    <property type="match status" value="1"/>
</dbReference>
<name>A0ABU7SFC2_9ACTN</name>